<keyword evidence="10 13" id="KW-0143">Chaperone</keyword>
<dbReference type="InterPro" id="IPR001708">
    <property type="entry name" value="YidC/ALB3/OXA1/COX18"/>
</dbReference>
<dbReference type="Proteomes" id="UP000628448">
    <property type="component" value="Unassembled WGS sequence"/>
</dbReference>
<comment type="function">
    <text evidence="13">Required for the insertion and/or proper folding and/or complex formation of integral membrane proteins into the membrane. Involved in integration of membrane proteins that insert both dependently and independently of the Sec translocase complex, as well as at least some lipoproteins. Aids folding of multispanning membrane proteins.</text>
</comment>
<gene>
    <name evidence="13 17" type="primary">yidC</name>
    <name evidence="17" type="ORF">I5907_04730</name>
</gene>
<dbReference type="InterPro" id="IPR028053">
    <property type="entry name" value="Membr_insert_YidC_N"/>
</dbReference>
<feature type="transmembrane region" description="Helical" evidence="13">
    <location>
        <begin position="495"/>
        <end position="515"/>
    </location>
</feature>
<dbReference type="NCBIfam" id="NF002356">
    <property type="entry name" value="PRK01318.2-3"/>
    <property type="match status" value="1"/>
</dbReference>
<keyword evidence="18" id="KW-1185">Reference proteome</keyword>
<accession>A0A931E882</accession>
<evidence type="ECO:0000256" key="10">
    <source>
        <dbReference type="ARBA" id="ARBA00023186"/>
    </source>
</evidence>
<evidence type="ECO:0000256" key="4">
    <source>
        <dbReference type="ARBA" id="ARBA00022448"/>
    </source>
</evidence>
<keyword evidence="9 13" id="KW-0472">Membrane</keyword>
<dbReference type="PANTHER" id="PTHR12428:SF65">
    <property type="entry name" value="CYTOCHROME C OXIDASE ASSEMBLY PROTEIN COX18, MITOCHONDRIAL"/>
    <property type="match status" value="1"/>
</dbReference>
<dbReference type="GO" id="GO:0005886">
    <property type="term" value="C:plasma membrane"/>
    <property type="evidence" value="ECO:0007669"/>
    <property type="project" value="UniProtKB-SubCell"/>
</dbReference>
<evidence type="ECO:0000256" key="3">
    <source>
        <dbReference type="ARBA" id="ARBA00015325"/>
    </source>
</evidence>
<comment type="similarity">
    <text evidence="2 13">Belongs to the OXA1/ALB3/YidC family. Type 1 subfamily.</text>
</comment>
<evidence type="ECO:0000259" key="15">
    <source>
        <dbReference type="Pfam" id="PF02096"/>
    </source>
</evidence>
<dbReference type="PANTHER" id="PTHR12428">
    <property type="entry name" value="OXA1"/>
    <property type="match status" value="1"/>
</dbReference>
<keyword evidence="5 13" id="KW-1003">Cell membrane</keyword>
<evidence type="ECO:0000259" key="16">
    <source>
        <dbReference type="Pfam" id="PF14849"/>
    </source>
</evidence>
<dbReference type="HAMAP" id="MF_01810">
    <property type="entry name" value="YidC_type1"/>
    <property type="match status" value="1"/>
</dbReference>
<evidence type="ECO:0000256" key="9">
    <source>
        <dbReference type="ARBA" id="ARBA00023136"/>
    </source>
</evidence>
<comment type="subunit">
    <text evidence="13">Interacts with the Sec translocase complex via SecD. Specifically interacts with transmembrane segments of nascent integral membrane proteins during membrane integration.</text>
</comment>
<evidence type="ECO:0000256" key="11">
    <source>
        <dbReference type="ARBA" id="ARBA00033245"/>
    </source>
</evidence>
<proteinExistence type="inferred from homology"/>
<evidence type="ECO:0000313" key="17">
    <source>
        <dbReference type="EMBL" id="MBG9375526.1"/>
    </source>
</evidence>
<evidence type="ECO:0000256" key="5">
    <source>
        <dbReference type="ARBA" id="ARBA00022475"/>
    </source>
</evidence>
<evidence type="ECO:0000256" key="1">
    <source>
        <dbReference type="ARBA" id="ARBA00004429"/>
    </source>
</evidence>
<dbReference type="NCBIfam" id="TIGR03592">
    <property type="entry name" value="yidC_oxa1_cterm"/>
    <property type="match status" value="1"/>
</dbReference>
<evidence type="ECO:0000256" key="13">
    <source>
        <dbReference type="HAMAP-Rule" id="MF_01810"/>
    </source>
</evidence>
<dbReference type="InterPro" id="IPR019998">
    <property type="entry name" value="Membr_insert_YidC"/>
</dbReference>
<evidence type="ECO:0000256" key="6">
    <source>
        <dbReference type="ARBA" id="ARBA00022692"/>
    </source>
</evidence>
<evidence type="ECO:0000256" key="2">
    <source>
        <dbReference type="ARBA" id="ARBA00010527"/>
    </source>
</evidence>
<feature type="region of interest" description="Disordered" evidence="14">
    <location>
        <begin position="586"/>
        <end position="617"/>
    </location>
</feature>
<dbReference type="NCBIfam" id="TIGR03593">
    <property type="entry name" value="yidC_nterm"/>
    <property type="match status" value="1"/>
</dbReference>
<keyword evidence="7 13" id="KW-0653">Protein transport</keyword>
<keyword evidence="8 13" id="KW-1133">Transmembrane helix</keyword>
<organism evidence="17 18">
    <name type="scientific">Panacibacter microcysteis</name>
    <dbReference type="NCBI Taxonomy" id="2793269"/>
    <lineage>
        <taxon>Bacteria</taxon>
        <taxon>Pseudomonadati</taxon>
        <taxon>Bacteroidota</taxon>
        <taxon>Chitinophagia</taxon>
        <taxon>Chitinophagales</taxon>
        <taxon>Chitinophagaceae</taxon>
        <taxon>Panacibacter</taxon>
    </lineage>
</organism>
<sequence length="617" mass="69583">MNMDRNTVIGMILLGVLFFTFFWYTNRQQQALAVEKKRIADSTAKADAAKITPDQRAAAYKDSVARDSASRISAAGNFQNAAAGVEKLTVIENEVIKATFSNKGGVVKSVELKNYKSLDSTHNVIIAGGKNDKLGYTINTAAGQSAETSSLFFTDGQVSKTNDGAQVISYTLNDAAGKSIVHQFVIRPNDYMIDWNITLNGADRLLQQNQLNLNWNIQMHQEQISNTYEKEQSRLVFHDEDGYDFERATTGINNTFERSVNWVGFKQQFFNSTIIAKSKFTSGNAQMTVQPDTLKELFNAGAAMKLQAAGAQATIPLQVYYGPNDYNVLNKYNNGMEEIVDLGSGIFSFVKYINKWIIMPVFNFIVGFIGHYGWAIALLTLFIRLVTSPLTYKSYVSGAKMKALRPEIDELKKKYGSDQQGFGMEQMKLFREAGVNPLGGCMPALLQIPIFFSLYSFFSSNIELRGESFLWSPDLSSYDVIAKLPFTIPAFGDHISLFTLTAVLTSFLISIYNMAMTPQQDNPAMKYMPYIFPFILLFVFNRLPSALTWYYTVSNLITLGIQYVIQHYIIDHDKILADIQQKRKEPKKKSKFQERFEQMQESQKKLQDLKGKNQGKK</sequence>
<dbReference type="GO" id="GO:0051205">
    <property type="term" value="P:protein insertion into membrane"/>
    <property type="evidence" value="ECO:0007669"/>
    <property type="project" value="TreeGrafter"/>
</dbReference>
<dbReference type="CDD" id="cd20070">
    <property type="entry name" value="5TM_YidC_Alb3"/>
    <property type="match status" value="1"/>
</dbReference>
<comment type="subcellular location">
    <subcellularLocation>
        <location evidence="1">Cell inner membrane</location>
        <topology evidence="1">Multi-pass membrane protein</topology>
    </subcellularLocation>
    <subcellularLocation>
        <location evidence="13">Cell membrane</location>
        <topology evidence="13">Multi-pass membrane protein</topology>
    </subcellularLocation>
</comment>
<evidence type="ECO:0000256" key="7">
    <source>
        <dbReference type="ARBA" id="ARBA00022927"/>
    </source>
</evidence>
<protein>
    <recommendedName>
        <fullName evidence="3 13">Membrane protein insertase YidC</fullName>
    </recommendedName>
    <alternativeName>
        <fullName evidence="12 13">Foldase YidC</fullName>
    </alternativeName>
    <alternativeName>
        <fullName evidence="13">Membrane protein YidC</fullName>
    </alternativeName>
    <alternativeName>
        <fullName evidence="11 13">membrane integrase YidC</fullName>
    </alternativeName>
</protein>
<feature type="domain" description="Membrane insertase YidC/Oxa/ALB C-terminal" evidence="15">
    <location>
        <begin position="372"/>
        <end position="566"/>
    </location>
</feature>
<dbReference type="GO" id="GO:0032977">
    <property type="term" value="F:membrane insertase activity"/>
    <property type="evidence" value="ECO:0007669"/>
    <property type="project" value="InterPro"/>
</dbReference>
<reference evidence="17" key="1">
    <citation type="submission" date="2020-11" db="EMBL/GenBank/DDBJ databases">
        <title>Bacterial whole genome sequence for Panacibacter sp. DH6.</title>
        <authorList>
            <person name="Le V."/>
            <person name="Ko S."/>
            <person name="Ahn C.-Y."/>
            <person name="Oh H.-M."/>
        </authorList>
    </citation>
    <scope>NUCLEOTIDE SEQUENCE</scope>
    <source>
        <strain evidence="17">DH6</strain>
    </source>
</reference>
<dbReference type="InterPro" id="IPR028055">
    <property type="entry name" value="YidC/Oxa/ALB_C"/>
</dbReference>
<feature type="transmembrane region" description="Helical" evidence="13">
    <location>
        <begin position="527"/>
        <end position="543"/>
    </location>
</feature>
<dbReference type="Pfam" id="PF14849">
    <property type="entry name" value="YidC_periplas"/>
    <property type="match status" value="1"/>
</dbReference>
<name>A0A931E882_9BACT</name>
<feature type="transmembrane region" description="Helical" evidence="13">
    <location>
        <begin position="7"/>
        <end position="24"/>
    </location>
</feature>
<evidence type="ECO:0000256" key="14">
    <source>
        <dbReference type="SAM" id="MobiDB-lite"/>
    </source>
</evidence>
<dbReference type="PRINTS" id="PR00701">
    <property type="entry name" value="60KDINNERMP"/>
</dbReference>
<comment type="caution">
    <text evidence="17">The sequence shown here is derived from an EMBL/GenBank/DDBJ whole genome shotgun (WGS) entry which is preliminary data.</text>
</comment>
<dbReference type="Gene3D" id="2.70.98.90">
    <property type="match status" value="1"/>
</dbReference>
<dbReference type="CDD" id="cd19961">
    <property type="entry name" value="EcYidC-like_peri"/>
    <property type="match status" value="1"/>
</dbReference>
<feature type="transmembrane region" description="Helical" evidence="13">
    <location>
        <begin position="356"/>
        <end position="383"/>
    </location>
</feature>
<evidence type="ECO:0000256" key="8">
    <source>
        <dbReference type="ARBA" id="ARBA00022989"/>
    </source>
</evidence>
<dbReference type="InterPro" id="IPR038221">
    <property type="entry name" value="YidC_periplasmic_sf"/>
</dbReference>
<feature type="domain" description="Membrane insertase YidC N-terminal" evidence="16">
    <location>
        <begin position="90"/>
        <end position="349"/>
    </location>
</feature>
<dbReference type="InterPro" id="IPR047196">
    <property type="entry name" value="YidC_ALB_C"/>
</dbReference>
<dbReference type="Pfam" id="PF02096">
    <property type="entry name" value="60KD_IMP"/>
    <property type="match status" value="1"/>
</dbReference>
<dbReference type="RefSeq" id="WP_196989573.1">
    <property type="nucleotide sequence ID" value="NZ_JADWYR010000001.1"/>
</dbReference>
<keyword evidence="6 13" id="KW-0812">Transmembrane</keyword>
<keyword evidence="4 13" id="KW-0813">Transport</keyword>
<evidence type="ECO:0000256" key="12">
    <source>
        <dbReference type="ARBA" id="ARBA00033342"/>
    </source>
</evidence>
<evidence type="ECO:0000313" key="18">
    <source>
        <dbReference type="Proteomes" id="UP000628448"/>
    </source>
</evidence>
<dbReference type="EMBL" id="JADWYR010000001">
    <property type="protein sequence ID" value="MBG9375526.1"/>
    <property type="molecule type" value="Genomic_DNA"/>
</dbReference>
<feature type="compositionally biased region" description="Basic and acidic residues" evidence="14">
    <location>
        <begin position="591"/>
        <end position="611"/>
    </location>
</feature>
<dbReference type="GO" id="GO:0015031">
    <property type="term" value="P:protein transport"/>
    <property type="evidence" value="ECO:0007669"/>
    <property type="project" value="UniProtKB-KW"/>
</dbReference>
<dbReference type="AlphaFoldDB" id="A0A931E882"/>